<evidence type="ECO:0008006" key="4">
    <source>
        <dbReference type="Google" id="ProtNLM"/>
    </source>
</evidence>
<dbReference type="InterPro" id="IPR035959">
    <property type="entry name" value="RutC-like_sf"/>
</dbReference>
<feature type="region of interest" description="Disordered" evidence="2">
    <location>
        <begin position="23"/>
        <end position="42"/>
    </location>
</feature>
<evidence type="ECO:0000313" key="3">
    <source>
        <dbReference type="EMBL" id="SVC00485.1"/>
    </source>
</evidence>
<dbReference type="GO" id="GO:0019239">
    <property type="term" value="F:deaminase activity"/>
    <property type="evidence" value="ECO:0007669"/>
    <property type="project" value="TreeGrafter"/>
</dbReference>
<protein>
    <recommendedName>
        <fullName evidence="4">RidA family protein</fullName>
    </recommendedName>
</protein>
<name>A0A382IMD1_9ZZZZ</name>
<organism evidence="3">
    <name type="scientific">marine metagenome</name>
    <dbReference type="NCBI Taxonomy" id="408172"/>
    <lineage>
        <taxon>unclassified sequences</taxon>
        <taxon>metagenomes</taxon>
        <taxon>ecological metagenomes</taxon>
    </lineage>
</organism>
<sequence>MSPRTITAFAFAALVAACSPQPPAQDTRGYVNPQSPGSSGGPFSGAVLAGNTLYVSGTLGLGSDRQVPATAEAEARNVLDNVKGTLADAGMTMDDLVSVQVFSSDVADYAAFNEVYRTYFEKEFPARAFVGAGPLLFGARFEVLGVAVKR</sequence>
<dbReference type="Gene3D" id="3.30.1330.40">
    <property type="entry name" value="RutC-like"/>
    <property type="match status" value="1"/>
</dbReference>
<proteinExistence type="inferred from homology"/>
<dbReference type="GO" id="GO:0005829">
    <property type="term" value="C:cytosol"/>
    <property type="evidence" value="ECO:0007669"/>
    <property type="project" value="TreeGrafter"/>
</dbReference>
<dbReference type="InterPro" id="IPR006175">
    <property type="entry name" value="YjgF/YER057c/UK114"/>
</dbReference>
<evidence type="ECO:0000256" key="2">
    <source>
        <dbReference type="SAM" id="MobiDB-lite"/>
    </source>
</evidence>
<dbReference type="PANTHER" id="PTHR11803">
    <property type="entry name" value="2-IMINOBUTANOATE/2-IMINOPROPANOATE DEAMINASE RIDA"/>
    <property type="match status" value="1"/>
</dbReference>
<dbReference type="CDD" id="cd00448">
    <property type="entry name" value="YjgF_YER057c_UK114_family"/>
    <property type="match status" value="1"/>
</dbReference>
<dbReference type="AlphaFoldDB" id="A0A382IMD1"/>
<accession>A0A382IMD1</accession>
<dbReference type="EMBL" id="UINC01068123">
    <property type="protein sequence ID" value="SVC00485.1"/>
    <property type="molecule type" value="Genomic_DNA"/>
</dbReference>
<reference evidence="3" key="1">
    <citation type="submission" date="2018-05" db="EMBL/GenBank/DDBJ databases">
        <authorList>
            <person name="Lanie J.A."/>
            <person name="Ng W.-L."/>
            <person name="Kazmierczak K.M."/>
            <person name="Andrzejewski T.M."/>
            <person name="Davidsen T.M."/>
            <person name="Wayne K.J."/>
            <person name="Tettelin H."/>
            <person name="Glass J.I."/>
            <person name="Rusch D."/>
            <person name="Podicherti R."/>
            <person name="Tsui H.-C.T."/>
            <person name="Winkler M.E."/>
        </authorList>
    </citation>
    <scope>NUCLEOTIDE SEQUENCE</scope>
</reference>
<dbReference type="SUPFAM" id="SSF55298">
    <property type="entry name" value="YjgF-like"/>
    <property type="match status" value="1"/>
</dbReference>
<dbReference type="Pfam" id="PF01042">
    <property type="entry name" value="Ribonuc_L-PSP"/>
    <property type="match status" value="1"/>
</dbReference>
<evidence type="ECO:0000256" key="1">
    <source>
        <dbReference type="ARBA" id="ARBA00010552"/>
    </source>
</evidence>
<comment type="similarity">
    <text evidence="1">Belongs to the RutC family.</text>
</comment>
<dbReference type="PANTHER" id="PTHR11803:SF58">
    <property type="entry name" value="PROTEIN HMF1-RELATED"/>
    <property type="match status" value="1"/>
</dbReference>
<gene>
    <name evidence="3" type="ORF">METZ01_LOCUS253339</name>
</gene>
<dbReference type="PROSITE" id="PS51257">
    <property type="entry name" value="PROKAR_LIPOPROTEIN"/>
    <property type="match status" value="1"/>
</dbReference>